<dbReference type="GO" id="GO:0001919">
    <property type="term" value="P:regulation of receptor recycling"/>
    <property type="evidence" value="ECO:0007669"/>
    <property type="project" value="InterPro"/>
</dbReference>
<name>A0A4C1TKF2_EUMVA</name>
<dbReference type="PANTHER" id="PTHR13401">
    <property type="entry name" value="RAGULATOR COMPLEX PROTEIN LAMTOR1"/>
    <property type="match status" value="1"/>
</dbReference>
<dbReference type="GO" id="GO:0032008">
    <property type="term" value="P:positive regulation of TOR signaling"/>
    <property type="evidence" value="ECO:0007669"/>
    <property type="project" value="InterPro"/>
</dbReference>
<sequence>MNVTSNFAISNETKEIEVGDTEAGILEILNFSVHTYADELSSISEMSAAYRRAERLRQKQLKGLLTQNNKGYEPTERTYLLADPINNSPALRRTNSDNISNDYAHSLPKKDDQNALCRLVQNTAINMIDVGAMDSHNLEHQECDDRIKLYSQRLQQQWSNVQHPSNVQTGKAYELSLHPIQFHANTLPYLV</sequence>
<dbReference type="STRING" id="151549.A0A4C1TKF2"/>
<comment type="similarity">
    <text evidence="3">Belongs to the LAMTOR1 family.</text>
</comment>
<dbReference type="InterPro" id="IPR028209">
    <property type="entry name" value="LAMTOR1/MEH1"/>
</dbReference>
<comment type="subcellular location">
    <subcellularLocation>
        <location evidence="2">Late endosome membrane</location>
        <topology evidence="2">Lipid-anchor</topology>
        <orientation evidence="2">Cytoplasmic side</orientation>
    </subcellularLocation>
    <subcellularLocation>
        <location evidence="1">Lysosome membrane</location>
        <topology evidence="1">Lipid-anchor</topology>
        <orientation evidence="1">Cytoplasmic side</orientation>
    </subcellularLocation>
</comment>
<dbReference type="GO" id="GO:0031902">
    <property type="term" value="C:late endosome membrane"/>
    <property type="evidence" value="ECO:0007669"/>
    <property type="project" value="UniProtKB-SubCell"/>
</dbReference>
<dbReference type="GO" id="GO:0042632">
    <property type="term" value="P:cholesterol homeostasis"/>
    <property type="evidence" value="ECO:0007669"/>
    <property type="project" value="InterPro"/>
</dbReference>
<protein>
    <recommendedName>
        <fullName evidence="4">Ragulator complex protein LAMTOR1</fullName>
    </recommendedName>
    <alternativeName>
        <fullName evidence="11">Late endosomal/lysosomal adaptor and MAPK and MTOR activator 1</fullName>
    </alternativeName>
</protein>
<dbReference type="GO" id="GO:0071230">
    <property type="term" value="P:cellular response to amino acid stimulus"/>
    <property type="evidence" value="ECO:0007669"/>
    <property type="project" value="InterPro"/>
</dbReference>
<evidence type="ECO:0000256" key="10">
    <source>
        <dbReference type="ARBA" id="ARBA00023288"/>
    </source>
</evidence>
<evidence type="ECO:0000256" key="11">
    <source>
        <dbReference type="ARBA" id="ARBA00032695"/>
    </source>
</evidence>
<dbReference type="PANTHER" id="PTHR13401:SF2">
    <property type="entry name" value="RAGULATOR COMPLEX PROTEIN LAMTOR1"/>
    <property type="match status" value="1"/>
</dbReference>
<dbReference type="OrthoDB" id="5562028at2759"/>
<dbReference type="GO" id="GO:0060090">
    <property type="term" value="F:molecular adaptor activity"/>
    <property type="evidence" value="ECO:0007669"/>
    <property type="project" value="TreeGrafter"/>
</dbReference>
<gene>
    <name evidence="12" type="ORF">EVAR_72439_1</name>
</gene>
<evidence type="ECO:0000256" key="3">
    <source>
        <dbReference type="ARBA" id="ARBA00010861"/>
    </source>
</evidence>
<evidence type="ECO:0000256" key="5">
    <source>
        <dbReference type="ARBA" id="ARBA00022707"/>
    </source>
</evidence>
<keyword evidence="5" id="KW-0519">Myristate</keyword>
<evidence type="ECO:0000256" key="6">
    <source>
        <dbReference type="ARBA" id="ARBA00022753"/>
    </source>
</evidence>
<feature type="non-terminal residue" evidence="12">
    <location>
        <position position="191"/>
    </location>
</feature>
<comment type="caution">
    <text evidence="12">The sequence shown here is derived from an EMBL/GenBank/DDBJ whole genome shotgun (WGS) entry which is preliminary data.</text>
</comment>
<keyword evidence="13" id="KW-1185">Reference proteome</keyword>
<keyword evidence="7" id="KW-0472">Membrane</keyword>
<reference evidence="12 13" key="1">
    <citation type="journal article" date="2019" name="Commun. Biol.">
        <title>The bagworm genome reveals a unique fibroin gene that provides high tensile strength.</title>
        <authorList>
            <person name="Kono N."/>
            <person name="Nakamura H."/>
            <person name="Ohtoshi R."/>
            <person name="Tomita M."/>
            <person name="Numata K."/>
            <person name="Arakawa K."/>
        </authorList>
    </citation>
    <scope>NUCLEOTIDE SEQUENCE [LARGE SCALE GENOMIC DNA]</scope>
</reference>
<evidence type="ECO:0000313" key="13">
    <source>
        <dbReference type="Proteomes" id="UP000299102"/>
    </source>
</evidence>
<dbReference type="Proteomes" id="UP000299102">
    <property type="component" value="Unassembled WGS sequence"/>
</dbReference>
<dbReference type="SMART" id="SM01262">
    <property type="entry name" value="LAMTOR"/>
    <property type="match status" value="1"/>
</dbReference>
<dbReference type="GO" id="GO:0016197">
    <property type="term" value="P:endosomal transport"/>
    <property type="evidence" value="ECO:0007669"/>
    <property type="project" value="InterPro"/>
</dbReference>
<keyword evidence="8" id="KW-0564">Palmitate</keyword>
<dbReference type="GO" id="GO:0005765">
    <property type="term" value="C:lysosomal membrane"/>
    <property type="evidence" value="ECO:0007669"/>
    <property type="project" value="UniProtKB-SubCell"/>
</dbReference>
<evidence type="ECO:0000256" key="4">
    <source>
        <dbReference type="ARBA" id="ARBA00016099"/>
    </source>
</evidence>
<keyword evidence="6" id="KW-0967">Endosome</keyword>
<keyword evidence="10" id="KW-0449">Lipoprotein</keyword>
<evidence type="ECO:0000313" key="12">
    <source>
        <dbReference type="EMBL" id="GBP13917.1"/>
    </source>
</evidence>
<evidence type="ECO:0000256" key="9">
    <source>
        <dbReference type="ARBA" id="ARBA00023228"/>
    </source>
</evidence>
<evidence type="ECO:0000256" key="7">
    <source>
        <dbReference type="ARBA" id="ARBA00023136"/>
    </source>
</evidence>
<dbReference type="GO" id="GO:0043410">
    <property type="term" value="P:positive regulation of MAPK cascade"/>
    <property type="evidence" value="ECO:0007669"/>
    <property type="project" value="InterPro"/>
</dbReference>
<dbReference type="GO" id="GO:0005085">
    <property type="term" value="F:guanyl-nucleotide exchange factor activity"/>
    <property type="evidence" value="ECO:0007669"/>
    <property type="project" value="TreeGrafter"/>
</dbReference>
<evidence type="ECO:0000256" key="1">
    <source>
        <dbReference type="ARBA" id="ARBA00004122"/>
    </source>
</evidence>
<dbReference type="GO" id="GO:0071986">
    <property type="term" value="C:Ragulator complex"/>
    <property type="evidence" value="ECO:0007669"/>
    <property type="project" value="InterPro"/>
</dbReference>
<dbReference type="GO" id="GO:0007040">
    <property type="term" value="P:lysosome organization"/>
    <property type="evidence" value="ECO:0007669"/>
    <property type="project" value="InterPro"/>
</dbReference>
<proteinExistence type="inferred from homology"/>
<keyword evidence="9" id="KW-0458">Lysosome</keyword>
<accession>A0A4C1TKF2</accession>
<organism evidence="12 13">
    <name type="scientific">Eumeta variegata</name>
    <name type="common">Bagworm moth</name>
    <name type="synonym">Eumeta japonica</name>
    <dbReference type="NCBI Taxonomy" id="151549"/>
    <lineage>
        <taxon>Eukaryota</taxon>
        <taxon>Metazoa</taxon>
        <taxon>Ecdysozoa</taxon>
        <taxon>Arthropoda</taxon>
        <taxon>Hexapoda</taxon>
        <taxon>Insecta</taxon>
        <taxon>Pterygota</taxon>
        <taxon>Neoptera</taxon>
        <taxon>Endopterygota</taxon>
        <taxon>Lepidoptera</taxon>
        <taxon>Glossata</taxon>
        <taxon>Ditrysia</taxon>
        <taxon>Tineoidea</taxon>
        <taxon>Psychidae</taxon>
        <taxon>Oiketicinae</taxon>
        <taxon>Eumeta</taxon>
    </lineage>
</organism>
<dbReference type="GO" id="GO:0045121">
    <property type="term" value="C:membrane raft"/>
    <property type="evidence" value="ECO:0007669"/>
    <property type="project" value="InterPro"/>
</dbReference>
<dbReference type="AlphaFoldDB" id="A0A4C1TKF2"/>
<dbReference type="EMBL" id="BGZK01005408">
    <property type="protein sequence ID" value="GBP13917.1"/>
    <property type="molecule type" value="Genomic_DNA"/>
</dbReference>
<evidence type="ECO:0000256" key="8">
    <source>
        <dbReference type="ARBA" id="ARBA00023139"/>
    </source>
</evidence>
<evidence type="ECO:0000256" key="2">
    <source>
        <dbReference type="ARBA" id="ARBA00004577"/>
    </source>
</evidence>
<dbReference type="Pfam" id="PF15454">
    <property type="entry name" value="LAMTOR"/>
    <property type="match status" value="1"/>
</dbReference>